<keyword evidence="1" id="KW-1133">Transmembrane helix</keyword>
<keyword evidence="1" id="KW-0812">Transmembrane</keyword>
<feature type="transmembrane region" description="Helical" evidence="1">
    <location>
        <begin position="26"/>
        <end position="47"/>
    </location>
</feature>
<comment type="caution">
    <text evidence="2">The sequence shown here is derived from an EMBL/GenBank/DDBJ whole genome shotgun (WGS) entry which is preliminary data.</text>
</comment>
<keyword evidence="1" id="KW-0472">Membrane</keyword>
<proteinExistence type="predicted"/>
<gene>
    <name evidence="2" type="ORF">Pyn_26301</name>
</gene>
<sequence>MALTSSSMERRVSYVHHGTLSHDDSWLAATMTLIIITTAADGFYKVWRSLNIGASYKLVLVKKVCRKQKYTANSEDESAEEHKRKVVVTILYNSGEVCEYFIHDVI</sequence>
<dbReference type="Proteomes" id="UP000250321">
    <property type="component" value="Unassembled WGS sequence"/>
</dbReference>
<dbReference type="EMBL" id="PJQY01000027">
    <property type="protein sequence ID" value="PQQ20705.1"/>
    <property type="molecule type" value="Genomic_DNA"/>
</dbReference>
<evidence type="ECO:0000256" key="1">
    <source>
        <dbReference type="SAM" id="Phobius"/>
    </source>
</evidence>
<evidence type="ECO:0000313" key="2">
    <source>
        <dbReference type="EMBL" id="PQQ20705.1"/>
    </source>
</evidence>
<name>A0A314ZL76_PRUYE</name>
<keyword evidence="3" id="KW-1185">Reference proteome</keyword>
<organism evidence="2 3">
    <name type="scientific">Prunus yedoensis var. nudiflora</name>
    <dbReference type="NCBI Taxonomy" id="2094558"/>
    <lineage>
        <taxon>Eukaryota</taxon>
        <taxon>Viridiplantae</taxon>
        <taxon>Streptophyta</taxon>
        <taxon>Embryophyta</taxon>
        <taxon>Tracheophyta</taxon>
        <taxon>Spermatophyta</taxon>
        <taxon>Magnoliopsida</taxon>
        <taxon>eudicotyledons</taxon>
        <taxon>Gunneridae</taxon>
        <taxon>Pentapetalae</taxon>
        <taxon>rosids</taxon>
        <taxon>fabids</taxon>
        <taxon>Rosales</taxon>
        <taxon>Rosaceae</taxon>
        <taxon>Amygdaloideae</taxon>
        <taxon>Amygdaleae</taxon>
        <taxon>Prunus</taxon>
    </lineage>
</organism>
<accession>A0A314ZL76</accession>
<reference evidence="2 3" key="1">
    <citation type="submission" date="2018-02" db="EMBL/GenBank/DDBJ databases">
        <title>Draft genome of wild Prunus yedoensis var. nudiflora.</title>
        <authorList>
            <person name="Baek S."/>
            <person name="Kim J.-H."/>
            <person name="Choi K."/>
            <person name="Kim G.-B."/>
            <person name="Cho A."/>
            <person name="Jang H."/>
            <person name="Shin C.-H."/>
            <person name="Yu H.-J."/>
            <person name="Mun J.-H."/>
        </authorList>
    </citation>
    <scope>NUCLEOTIDE SEQUENCE [LARGE SCALE GENOMIC DNA]</scope>
    <source>
        <strain evidence="3">cv. Jeju island</strain>
        <tissue evidence="2">Leaf</tissue>
    </source>
</reference>
<evidence type="ECO:0000313" key="3">
    <source>
        <dbReference type="Proteomes" id="UP000250321"/>
    </source>
</evidence>
<dbReference type="AlphaFoldDB" id="A0A314ZL76"/>
<protein>
    <submittedName>
        <fullName evidence="2">Uncharacterized protein</fullName>
    </submittedName>
</protein>